<dbReference type="Pfam" id="PF09948">
    <property type="entry name" value="PpoB2"/>
    <property type="match status" value="1"/>
</dbReference>
<gene>
    <name evidence="2" type="ORF">GR183_06820</name>
</gene>
<feature type="transmembrane region" description="Helical" evidence="1">
    <location>
        <begin position="237"/>
        <end position="254"/>
    </location>
</feature>
<feature type="transmembrane region" description="Helical" evidence="1">
    <location>
        <begin position="266"/>
        <end position="289"/>
    </location>
</feature>
<name>A0A7X3LT42_9HYPH</name>
<reference evidence="2 3" key="1">
    <citation type="submission" date="2019-12" db="EMBL/GenBank/DDBJ databases">
        <authorList>
            <person name="Li M."/>
        </authorList>
    </citation>
    <scope>NUCLEOTIDE SEQUENCE [LARGE SCALE GENOMIC DNA]</scope>
    <source>
        <strain evidence="2 3">GBMRC 2046</strain>
    </source>
</reference>
<keyword evidence="3" id="KW-1185">Reference proteome</keyword>
<dbReference type="EMBL" id="WUMV01000002">
    <property type="protein sequence ID" value="MXN64613.1"/>
    <property type="molecule type" value="Genomic_DNA"/>
</dbReference>
<feature type="transmembrane region" description="Helical" evidence="1">
    <location>
        <begin position="85"/>
        <end position="108"/>
    </location>
</feature>
<sequence>MRFLVFVSVGAAALVGWVYLGAMVAAMVPVMDMADLGPGMQILNSFNIFHDLSAEARAALAVLCLPAGAEIFGMPATAHWTAVDFGLVFAMWMMMTLAMMLPSAAPMISAYAETGVTVAPGEPKLSPVFALSLGYLSIWAGYALVATIGQWLLVEARLLSEMMAPATMVLAGTTMLAAGIYQFTPAKRACLMRCQRPLEFFAMRFSNRVPRAYVLGIEQGLLCLGCCWALMTVMFAVGVMNIFWIAVLGAFMAIEKSILSLWPSRLIGILLLAWGGALVAASPAGQALLAG</sequence>
<feature type="transmembrane region" description="Helical" evidence="1">
    <location>
        <begin position="212"/>
        <end position="231"/>
    </location>
</feature>
<accession>A0A7X3LT42</accession>
<dbReference type="Proteomes" id="UP000433101">
    <property type="component" value="Unassembled WGS sequence"/>
</dbReference>
<evidence type="ECO:0000313" key="3">
    <source>
        <dbReference type="Proteomes" id="UP000433101"/>
    </source>
</evidence>
<keyword evidence="1" id="KW-0472">Membrane</keyword>
<protein>
    <submittedName>
        <fullName evidence="2">DUF2182 domain-containing protein</fullName>
    </submittedName>
</protein>
<evidence type="ECO:0000256" key="1">
    <source>
        <dbReference type="SAM" id="Phobius"/>
    </source>
</evidence>
<dbReference type="AlphaFoldDB" id="A0A7X3LT42"/>
<evidence type="ECO:0000313" key="2">
    <source>
        <dbReference type="EMBL" id="MXN64613.1"/>
    </source>
</evidence>
<dbReference type="InterPro" id="IPR018688">
    <property type="entry name" value="PpoB2-like"/>
</dbReference>
<proteinExistence type="predicted"/>
<organism evidence="2 3">
    <name type="scientific">Stappia sediminis</name>
    <dbReference type="NCBI Taxonomy" id="2692190"/>
    <lineage>
        <taxon>Bacteria</taxon>
        <taxon>Pseudomonadati</taxon>
        <taxon>Pseudomonadota</taxon>
        <taxon>Alphaproteobacteria</taxon>
        <taxon>Hyphomicrobiales</taxon>
        <taxon>Stappiaceae</taxon>
        <taxon>Stappia</taxon>
    </lineage>
</organism>
<comment type="caution">
    <text evidence="2">The sequence shown here is derived from an EMBL/GenBank/DDBJ whole genome shotgun (WGS) entry which is preliminary data.</text>
</comment>
<feature type="transmembrane region" description="Helical" evidence="1">
    <location>
        <begin position="128"/>
        <end position="152"/>
    </location>
</feature>
<keyword evidence="1" id="KW-0812">Transmembrane</keyword>
<feature type="transmembrane region" description="Helical" evidence="1">
    <location>
        <begin position="164"/>
        <end position="183"/>
    </location>
</feature>
<keyword evidence="1" id="KW-1133">Transmembrane helix</keyword>